<dbReference type="EMBL" id="NIRR01000061">
    <property type="protein sequence ID" value="OWP61485.1"/>
    <property type="molecule type" value="Genomic_DNA"/>
</dbReference>
<organism evidence="2 3">
    <name type="scientific">Hymenobacter amundsenii</name>
    <dbReference type="NCBI Taxonomy" id="2006685"/>
    <lineage>
        <taxon>Bacteria</taxon>
        <taxon>Pseudomonadati</taxon>
        <taxon>Bacteroidota</taxon>
        <taxon>Cytophagia</taxon>
        <taxon>Cytophagales</taxon>
        <taxon>Hymenobacteraceae</taxon>
        <taxon>Hymenobacter</taxon>
    </lineage>
</organism>
<gene>
    <name evidence="2" type="ORF">CDA63_19150</name>
</gene>
<dbReference type="Pfam" id="PF01841">
    <property type="entry name" value="Transglut_core"/>
    <property type="match status" value="1"/>
</dbReference>
<dbReference type="PANTHER" id="PTHR46333:SF2">
    <property type="entry name" value="CYTOKINESIS PROTEIN 3"/>
    <property type="match status" value="1"/>
</dbReference>
<dbReference type="InterPro" id="IPR002931">
    <property type="entry name" value="Transglutaminase-like"/>
</dbReference>
<dbReference type="SUPFAM" id="SSF54001">
    <property type="entry name" value="Cysteine proteinases"/>
    <property type="match status" value="1"/>
</dbReference>
<dbReference type="GO" id="GO:0005737">
    <property type="term" value="C:cytoplasm"/>
    <property type="evidence" value="ECO:0007669"/>
    <property type="project" value="TreeGrafter"/>
</dbReference>
<dbReference type="InterPro" id="IPR052557">
    <property type="entry name" value="CAP/Cytokinesis_protein"/>
</dbReference>
<evidence type="ECO:0000259" key="1">
    <source>
        <dbReference type="SMART" id="SM00460"/>
    </source>
</evidence>
<dbReference type="PANTHER" id="PTHR46333">
    <property type="entry name" value="CYTOKINESIS PROTEIN 3"/>
    <property type="match status" value="1"/>
</dbReference>
<dbReference type="SMART" id="SM00460">
    <property type="entry name" value="TGc"/>
    <property type="match status" value="1"/>
</dbReference>
<dbReference type="InterPro" id="IPR038765">
    <property type="entry name" value="Papain-like_cys_pep_sf"/>
</dbReference>
<dbReference type="Proteomes" id="UP000197277">
    <property type="component" value="Unassembled WGS sequence"/>
</dbReference>
<evidence type="ECO:0000313" key="3">
    <source>
        <dbReference type="Proteomes" id="UP000197277"/>
    </source>
</evidence>
<proteinExistence type="predicted"/>
<dbReference type="Gene3D" id="3.10.620.30">
    <property type="match status" value="1"/>
</dbReference>
<sequence length="421" mass="47969">MPNFVFAPSAKQLLYYMLTRLFFYFLTGTLLGGATPAALGQAAKRPASPPKPYQAVDARMRQVPDSCTRSVAGLARYINASFTTDSDKARAAFGWVARNIRYDVENQYFIEFQRPVEIVVQETLNKRMGVCRHYAELYNALANQVGLPTYVVRGYGSLRTPVGHAWCASRLDGRWYLMEPTWAADKVVNGVAVARLDNDFFKVAPAQFIESHMPFDPLWQLLPAPRTPDQYQWGKPGSPLARPFAFADSLAEYGRQTPVQRLRATARRVEQNGVKSDLIYSYLVGLSREEENLRVEQHNQNVLLLNTVAATFNQGNDKLNQFVEYFNRQFLPKKPDDELRLLLPPIAADLIRTRALLATVNLPDSTHRRSVAEIQQLLGQAETRLRNSQEFMDHYLRTGRLLRPMLFMNISTLDGRNEMMR</sequence>
<keyword evidence="3" id="KW-1185">Reference proteome</keyword>
<protein>
    <recommendedName>
        <fullName evidence="1">Transglutaminase-like domain-containing protein</fullName>
    </recommendedName>
</protein>
<name>A0A246FIM6_9BACT</name>
<feature type="domain" description="Transglutaminase-like" evidence="1">
    <location>
        <begin position="123"/>
        <end position="182"/>
    </location>
</feature>
<dbReference type="AlphaFoldDB" id="A0A246FIM6"/>
<accession>A0A246FIM6</accession>
<comment type="caution">
    <text evidence="2">The sequence shown here is derived from an EMBL/GenBank/DDBJ whole genome shotgun (WGS) entry which is preliminary data.</text>
</comment>
<evidence type="ECO:0000313" key="2">
    <source>
        <dbReference type="EMBL" id="OWP61485.1"/>
    </source>
</evidence>
<reference evidence="2 3" key="1">
    <citation type="submission" date="2017-06" db="EMBL/GenBank/DDBJ databases">
        <title>Hymenobacter amundsenii sp. nov. isolated from regoliths in Antarctica.</title>
        <authorList>
            <person name="Sedlacek I."/>
            <person name="Kralova S."/>
            <person name="Pantucek R."/>
            <person name="Svec P."/>
            <person name="Holochova P."/>
            <person name="Stankova E."/>
            <person name="Vrbovska V."/>
            <person name="Busse H.-J."/>
        </authorList>
    </citation>
    <scope>NUCLEOTIDE SEQUENCE [LARGE SCALE GENOMIC DNA]</scope>
    <source>
        <strain evidence="2 3">CCM 8682</strain>
    </source>
</reference>